<sequence length="86" mass="9126">MRFVRSGALGDREDLLAQQPVDVRFHDAVGGGVHPGFARGTPGALHEEGPYGIDLEQWHNGVPPVGSARSPGDHGPQEFTADPMVT</sequence>
<organism evidence="2 3">
    <name type="scientific">Myceligenerans crystallogenes</name>
    <dbReference type="NCBI Taxonomy" id="316335"/>
    <lineage>
        <taxon>Bacteria</taxon>
        <taxon>Bacillati</taxon>
        <taxon>Actinomycetota</taxon>
        <taxon>Actinomycetes</taxon>
        <taxon>Micrococcales</taxon>
        <taxon>Promicromonosporaceae</taxon>
        <taxon>Myceligenerans</taxon>
    </lineage>
</organism>
<gene>
    <name evidence="2" type="ORF">GCM10009751_16070</name>
</gene>
<dbReference type="Proteomes" id="UP001501094">
    <property type="component" value="Unassembled WGS sequence"/>
</dbReference>
<evidence type="ECO:0000313" key="2">
    <source>
        <dbReference type="EMBL" id="GAA1859382.1"/>
    </source>
</evidence>
<comment type="caution">
    <text evidence="2">The sequence shown here is derived from an EMBL/GenBank/DDBJ whole genome shotgun (WGS) entry which is preliminary data.</text>
</comment>
<evidence type="ECO:0000313" key="3">
    <source>
        <dbReference type="Proteomes" id="UP001501094"/>
    </source>
</evidence>
<dbReference type="EMBL" id="BAAANL010000003">
    <property type="protein sequence ID" value="GAA1859382.1"/>
    <property type="molecule type" value="Genomic_DNA"/>
</dbReference>
<reference evidence="2 3" key="1">
    <citation type="journal article" date="2019" name="Int. J. Syst. Evol. Microbiol.">
        <title>The Global Catalogue of Microorganisms (GCM) 10K type strain sequencing project: providing services to taxonomists for standard genome sequencing and annotation.</title>
        <authorList>
            <consortium name="The Broad Institute Genomics Platform"/>
            <consortium name="The Broad Institute Genome Sequencing Center for Infectious Disease"/>
            <person name="Wu L."/>
            <person name="Ma J."/>
        </authorList>
    </citation>
    <scope>NUCLEOTIDE SEQUENCE [LARGE SCALE GENOMIC DNA]</scope>
    <source>
        <strain evidence="2 3">JCM 14326</strain>
    </source>
</reference>
<proteinExistence type="predicted"/>
<name>A0ABN2NB22_9MICO</name>
<evidence type="ECO:0000256" key="1">
    <source>
        <dbReference type="SAM" id="MobiDB-lite"/>
    </source>
</evidence>
<accession>A0ABN2NB22</accession>
<keyword evidence="3" id="KW-1185">Reference proteome</keyword>
<feature type="region of interest" description="Disordered" evidence="1">
    <location>
        <begin position="58"/>
        <end position="86"/>
    </location>
</feature>
<protein>
    <submittedName>
        <fullName evidence="2">Uncharacterized protein</fullName>
    </submittedName>
</protein>